<dbReference type="GO" id="GO:0042795">
    <property type="term" value="P:snRNA transcription by RNA polymerase II"/>
    <property type="evidence" value="ECO:0007669"/>
    <property type="project" value="TreeGrafter"/>
</dbReference>
<feature type="region of interest" description="Disordered" evidence="1">
    <location>
        <begin position="239"/>
        <end position="321"/>
    </location>
</feature>
<gene>
    <name evidence="2" type="ORF">P5673_004750</name>
</gene>
<evidence type="ECO:0000256" key="1">
    <source>
        <dbReference type="SAM" id="MobiDB-lite"/>
    </source>
</evidence>
<sequence length="321" mass="36082">MSAPTAVKALVQLSSTFASPSSPSLCYPGNQQKNMLCMMHILYSPNKMAEGLITDCRLLLSRFENHKSVRFETFCEIWREMNFSLIHCGGRDTNRKIQLVDYLFRIISTYLDSTPCSFPYHLKELHGQIIEQQHHDADYIFRLLHKEKAFLFVAMPIPLAYGSKEAITSQEEGKSSALIDDVSDNLQERFRGVESLDDAHKNYTQMKAKLLAAETIPNDRSYRAISDSLYVLERKTGTSLSLPNTSNAGPISNPVAPDTETSTAASTSSVVMENAAKSSRIAEIKKRSFSSVSKVSKSMRHLQPSKDSSDQENRSKKKRKK</sequence>
<proteinExistence type="predicted"/>
<dbReference type="GO" id="GO:0042796">
    <property type="term" value="P:snRNA transcription by RNA polymerase III"/>
    <property type="evidence" value="ECO:0007669"/>
    <property type="project" value="TreeGrafter"/>
</dbReference>
<dbReference type="GO" id="GO:0019185">
    <property type="term" value="C:snRNA-activating protein complex"/>
    <property type="evidence" value="ECO:0007669"/>
    <property type="project" value="TreeGrafter"/>
</dbReference>
<dbReference type="Proteomes" id="UP001249851">
    <property type="component" value="Unassembled WGS sequence"/>
</dbReference>
<reference evidence="2" key="1">
    <citation type="journal article" date="2023" name="G3 (Bethesda)">
        <title>Whole genome assembly and annotation of the endangered Caribbean coral Acropora cervicornis.</title>
        <authorList>
            <person name="Selwyn J.D."/>
            <person name="Vollmer S.V."/>
        </authorList>
    </citation>
    <scope>NUCLEOTIDE SEQUENCE</scope>
    <source>
        <strain evidence="2">K2</strain>
    </source>
</reference>
<dbReference type="EMBL" id="JARQWQ010000008">
    <property type="protein sequence ID" value="KAK2570016.1"/>
    <property type="molecule type" value="Genomic_DNA"/>
</dbReference>
<accession>A0AAD9VD24</accession>
<keyword evidence="3" id="KW-1185">Reference proteome</keyword>
<reference evidence="2" key="2">
    <citation type="journal article" date="2023" name="Science">
        <title>Genomic signatures of disease resistance in endangered staghorn corals.</title>
        <authorList>
            <person name="Vollmer S.V."/>
            <person name="Selwyn J.D."/>
            <person name="Despard B.A."/>
            <person name="Roesel C.L."/>
        </authorList>
    </citation>
    <scope>NUCLEOTIDE SEQUENCE</scope>
    <source>
        <strain evidence="2">K2</strain>
    </source>
</reference>
<comment type="caution">
    <text evidence="2">The sequence shown here is derived from an EMBL/GenBank/DDBJ whole genome shotgun (WGS) entry which is preliminary data.</text>
</comment>
<dbReference type="PANTHER" id="PTHR15131:SF3">
    <property type="entry name" value="SNRNA-ACTIVATING PROTEIN COMPLEX SUBUNIT 1"/>
    <property type="match status" value="1"/>
</dbReference>
<dbReference type="InterPro" id="IPR019188">
    <property type="entry name" value="SNAPC1"/>
</dbReference>
<dbReference type="GO" id="GO:0043565">
    <property type="term" value="F:sequence-specific DNA binding"/>
    <property type="evidence" value="ECO:0007669"/>
    <property type="project" value="TreeGrafter"/>
</dbReference>
<evidence type="ECO:0000313" key="2">
    <source>
        <dbReference type="EMBL" id="KAK2570016.1"/>
    </source>
</evidence>
<evidence type="ECO:0000313" key="3">
    <source>
        <dbReference type="Proteomes" id="UP001249851"/>
    </source>
</evidence>
<feature type="compositionally biased region" description="Low complexity" evidence="1">
    <location>
        <begin position="259"/>
        <end position="269"/>
    </location>
</feature>
<dbReference type="Pfam" id="PF09808">
    <property type="entry name" value="SNAPC1"/>
    <property type="match status" value="2"/>
</dbReference>
<dbReference type="AlphaFoldDB" id="A0AAD9VD24"/>
<dbReference type="PANTHER" id="PTHR15131">
    <property type="entry name" value="SMALL NUCLEAR RNA ACTIVATING COMPLEX, POLYPEPTIDE 1"/>
    <property type="match status" value="1"/>
</dbReference>
<name>A0AAD9VD24_ACRCE</name>
<feature type="compositionally biased region" description="Polar residues" evidence="1">
    <location>
        <begin position="239"/>
        <end position="250"/>
    </location>
</feature>
<protein>
    <submittedName>
        <fullName evidence="2">snRNA-activating protein complex subunit 1</fullName>
    </submittedName>
</protein>
<organism evidence="2 3">
    <name type="scientific">Acropora cervicornis</name>
    <name type="common">Staghorn coral</name>
    <dbReference type="NCBI Taxonomy" id="6130"/>
    <lineage>
        <taxon>Eukaryota</taxon>
        <taxon>Metazoa</taxon>
        <taxon>Cnidaria</taxon>
        <taxon>Anthozoa</taxon>
        <taxon>Hexacorallia</taxon>
        <taxon>Scleractinia</taxon>
        <taxon>Astrocoeniina</taxon>
        <taxon>Acroporidae</taxon>
        <taxon>Acropora</taxon>
    </lineage>
</organism>